<keyword evidence="3" id="KW-1185">Reference proteome</keyword>
<dbReference type="EMBL" id="JACCKB010000110">
    <property type="protein sequence ID" value="NYZ69620.1"/>
    <property type="molecule type" value="Genomic_DNA"/>
</dbReference>
<name>A0A853I6T1_9GAMM</name>
<evidence type="ECO:0000256" key="1">
    <source>
        <dbReference type="SAM" id="MobiDB-lite"/>
    </source>
</evidence>
<reference evidence="2 3" key="1">
    <citation type="submission" date="2020-07" db="EMBL/GenBank/DDBJ databases">
        <title>Endozoicomonas sp. nov., isolated from sediment.</title>
        <authorList>
            <person name="Gu T."/>
        </authorList>
    </citation>
    <scope>NUCLEOTIDE SEQUENCE [LARGE SCALE GENOMIC DNA]</scope>
    <source>
        <strain evidence="2 3">SM1973</strain>
    </source>
</reference>
<accession>A0A853I6T1</accession>
<dbReference type="Proteomes" id="UP000569732">
    <property type="component" value="Unassembled WGS sequence"/>
</dbReference>
<feature type="region of interest" description="Disordered" evidence="1">
    <location>
        <begin position="1"/>
        <end position="30"/>
    </location>
</feature>
<dbReference type="AlphaFoldDB" id="A0A853I6T1"/>
<sequence>MIRQKIDRGGQYRRQVSARPTTSFASAAPVTGSIDPQSNALIQGLTSFTQSLAGAVRQQQQATFETQALTAQANMSAYKKEASEYLDNTPDGGLGDAGQYQEELGKLHKKYFSSIMHGRLKERINTEIDAWNTGHLGALQQNAAAKQRLELGQNVLETKVEELGALLDKGEINQDQYNQEIGAVFKYARESEAIAMSEEDVGRFAIQLQELNGRNPALAKALENSELLSVGHRATLKKQRAEAEAMQPAERQLKQLEVQPTIEKLMSQNQLTRSWFKPYVAKGIFTAGQVQTYLNQQKKLQEEAATNFNYLAIFGSENVKHLQPKDQQKALQFSRQEYIKQYGSKHGQDIFDVKLRKNGIVYKPYQSTLRAGLPSLGAVITSEKDIPKNTVEAVNLYKRLEAMGMVDMYLSNEEATAYAAIDAYVETGDTMEEALNKHLAVENDPNTQHLVPTWNELNDVAADIKSEMAPYWGDAPPMLSGLEASAKAMYTNLIKRKVAPDKARELVVNRTKNTYDVIDGQLINKRLLGFNYDKADFTARFRHLIDHYKKENPAIDADEELALEPMEGGFFRLVDKKSGFLYFDNNHKAYRFSYQQMMGQGDDSVSQLMKQDKLNQLREAIKNNTPEARARKLSNYGYVPQRDR</sequence>
<dbReference type="RefSeq" id="WP_180571601.1">
    <property type="nucleotide sequence ID" value="NZ_JACCKB010000110.1"/>
</dbReference>
<feature type="compositionally biased region" description="Basic and acidic residues" evidence="1">
    <location>
        <begin position="1"/>
        <end position="10"/>
    </location>
</feature>
<comment type="caution">
    <text evidence="2">The sequence shown here is derived from an EMBL/GenBank/DDBJ whole genome shotgun (WGS) entry which is preliminary data.</text>
</comment>
<proteinExistence type="predicted"/>
<protein>
    <submittedName>
        <fullName evidence="2">Uncharacterized protein</fullName>
    </submittedName>
</protein>
<evidence type="ECO:0000313" key="2">
    <source>
        <dbReference type="EMBL" id="NYZ69620.1"/>
    </source>
</evidence>
<gene>
    <name evidence="2" type="ORF">H0A36_26755</name>
</gene>
<organism evidence="2 3">
    <name type="scientific">Spartinivicinus marinus</name>
    <dbReference type="NCBI Taxonomy" id="2994442"/>
    <lineage>
        <taxon>Bacteria</taxon>
        <taxon>Pseudomonadati</taxon>
        <taxon>Pseudomonadota</taxon>
        <taxon>Gammaproteobacteria</taxon>
        <taxon>Oceanospirillales</taxon>
        <taxon>Zooshikellaceae</taxon>
        <taxon>Spartinivicinus</taxon>
    </lineage>
</organism>
<evidence type="ECO:0000313" key="3">
    <source>
        <dbReference type="Proteomes" id="UP000569732"/>
    </source>
</evidence>